<dbReference type="STRING" id="690850.Desaf_3196"/>
<dbReference type="InterPro" id="IPR006145">
    <property type="entry name" value="PsdUridine_synth_RsuA/RluA"/>
</dbReference>
<dbReference type="GO" id="GO:0140098">
    <property type="term" value="F:catalytic activity, acting on RNA"/>
    <property type="evidence" value="ECO:0007669"/>
    <property type="project" value="UniProtKB-ARBA"/>
</dbReference>
<dbReference type="eggNOG" id="COG0564">
    <property type="taxonomic scope" value="Bacteria"/>
</dbReference>
<gene>
    <name evidence="5" type="ORF">Desaf_3196</name>
</gene>
<dbReference type="GO" id="GO:0000455">
    <property type="term" value="P:enzyme-directed rRNA pseudouridine synthesis"/>
    <property type="evidence" value="ECO:0007669"/>
    <property type="project" value="TreeGrafter"/>
</dbReference>
<dbReference type="InterPro" id="IPR036986">
    <property type="entry name" value="S4_RNA-bd_sf"/>
</dbReference>
<keyword evidence="2" id="KW-0413">Isomerase</keyword>
<name>F3Z3E9_DESAF</name>
<dbReference type="KEGG" id="daf:Desaf_3196"/>
<evidence type="ECO:0000256" key="2">
    <source>
        <dbReference type="ARBA" id="ARBA00023235"/>
    </source>
</evidence>
<evidence type="ECO:0000313" key="5">
    <source>
        <dbReference type="EMBL" id="EGJ51489.1"/>
    </source>
</evidence>
<dbReference type="PROSITE" id="PS50889">
    <property type="entry name" value="S4"/>
    <property type="match status" value="1"/>
</dbReference>
<dbReference type="CDD" id="cd02869">
    <property type="entry name" value="PseudoU_synth_RluA_like"/>
    <property type="match status" value="1"/>
</dbReference>
<dbReference type="Gene3D" id="3.30.2350.10">
    <property type="entry name" value="Pseudouridine synthase"/>
    <property type="match status" value="1"/>
</dbReference>
<dbReference type="RefSeq" id="WP_014261123.1">
    <property type="nucleotide sequence ID" value="NC_016629.1"/>
</dbReference>
<dbReference type="InterPro" id="IPR006224">
    <property type="entry name" value="PsdUridine_synth_RluA-like_CS"/>
</dbReference>
<dbReference type="HOGENOM" id="CLU_016902_1_3_7"/>
<dbReference type="EMBL" id="CP003221">
    <property type="protein sequence ID" value="EGJ51489.1"/>
    <property type="molecule type" value="Genomic_DNA"/>
</dbReference>
<organism evidence="5 6">
    <name type="scientific">Desulfocurvibacter africanus subsp. africanus str. Walvis Bay</name>
    <dbReference type="NCBI Taxonomy" id="690850"/>
    <lineage>
        <taxon>Bacteria</taxon>
        <taxon>Pseudomonadati</taxon>
        <taxon>Thermodesulfobacteriota</taxon>
        <taxon>Desulfovibrionia</taxon>
        <taxon>Desulfovibrionales</taxon>
        <taxon>Desulfovibrionaceae</taxon>
        <taxon>Desulfocurvibacter</taxon>
    </lineage>
</organism>
<dbReference type="CDD" id="cd00165">
    <property type="entry name" value="S4"/>
    <property type="match status" value="1"/>
</dbReference>
<reference evidence="5 6" key="1">
    <citation type="journal article" date="2011" name="J. Bacteriol.">
        <title>Genome sequence of the mercury-methylating and pleomorphic Desulfovibrio africanus Strain Walvis Bay.</title>
        <authorList>
            <person name="Brown S.D."/>
            <person name="Wall J.D."/>
            <person name="Kucken A.M."/>
            <person name="Gilmour C.C."/>
            <person name="Podar M."/>
            <person name="Brandt C.C."/>
            <person name="Teshima H."/>
            <person name="Detter J.C."/>
            <person name="Han C.S."/>
            <person name="Land M.L."/>
            <person name="Lucas S."/>
            <person name="Han J."/>
            <person name="Pennacchio L."/>
            <person name="Nolan M."/>
            <person name="Pitluck S."/>
            <person name="Woyke T."/>
            <person name="Goodwin L."/>
            <person name="Palumbo A.V."/>
            <person name="Elias D.A."/>
        </authorList>
    </citation>
    <scope>NUCLEOTIDE SEQUENCE [LARGE SCALE GENOMIC DNA]</scope>
    <source>
        <strain evidence="5 6">Walvis Bay</strain>
    </source>
</reference>
<dbReference type="PANTHER" id="PTHR21600:SF87">
    <property type="entry name" value="RNA PSEUDOURIDYLATE SYNTHASE DOMAIN-CONTAINING PROTEIN 1"/>
    <property type="match status" value="1"/>
</dbReference>
<evidence type="ECO:0000259" key="4">
    <source>
        <dbReference type="Pfam" id="PF00849"/>
    </source>
</evidence>
<dbReference type="GO" id="GO:0003723">
    <property type="term" value="F:RNA binding"/>
    <property type="evidence" value="ECO:0007669"/>
    <property type="project" value="UniProtKB-KW"/>
</dbReference>
<dbReference type="InterPro" id="IPR050188">
    <property type="entry name" value="RluA_PseudoU_synthase"/>
</dbReference>
<dbReference type="GO" id="GO:0009982">
    <property type="term" value="F:pseudouridine synthase activity"/>
    <property type="evidence" value="ECO:0007669"/>
    <property type="project" value="InterPro"/>
</dbReference>
<dbReference type="PANTHER" id="PTHR21600">
    <property type="entry name" value="MITOCHONDRIAL RNA PSEUDOURIDINE SYNTHASE"/>
    <property type="match status" value="1"/>
</dbReference>
<accession>F3Z3E9</accession>
<comment type="similarity">
    <text evidence="1">Belongs to the pseudouridine synthase RluA family.</text>
</comment>
<dbReference type="Gene3D" id="3.10.290.10">
    <property type="entry name" value="RNA-binding S4 domain"/>
    <property type="match status" value="1"/>
</dbReference>
<dbReference type="Proteomes" id="UP000007844">
    <property type="component" value="Chromosome"/>
</dbReference>
<dbReference type="SUPFAM" id="SSF55174">
    <property type="entry name" value="Alpha-L RNA-binding motif"/>
    <property type="match status" value="1"/>
</dbReference>
<feature type="domain" description="Pseudouridine synthase RsuA/RluA-like" evidence="4">
    <location>
        <begin position="90"/>
        <end position="236"/>
    </location>
</feature>
<proteinExistence type="inferred from homology"/>
<protein>
    <submittedName>
        <fullName evidence="5">Pseudouridine synthase</fullName>
    </submittedName>
</protein>
<keyword evidence="3" id="KW-0694">RNA-binding</keyword>
<dbReference type="PROSITE" id="PS01129">
    <property type="entry name" value="PSI_RLU"/>
    <property type="match status" value="1"/>
</dbReference>
<evidence type="ECO:0000313" key="6">
    <source>
        <dbReference type="Proteomes" id="UP000007844"/>
    </source>
</evidence>
<evidence type="ECO:0000256" key="3">
    <source>
        <dbReference type="PROSITE-ProRule" id="PRU00182"/>
    </source>
</evidence>
<evidence type="ECO:0000256" key="1">
    <source>
        <dbReference type="ARBA" id="ARBA00010876"/>
    </source>
</evidence>
<dbReference type="AlphaFoldDB" id="F3Z3E9"/>
<dbReference type="InterPro" id="IPR020103">
    <property type="entry name" value="PsdUridine_synth_cat_dom_sf"/>
</dbReference>
<dbReference type="Pfam" id="PF00849">
    <property type="entry name" value="PseudoU_synth_2"/>
    <property type="match status" value="1"/>
</dbReference>
<keyword evidence="6" id="KW-1185">Reference proteome</keyword>
<dbReference type="SUPFAM" id="SSF55120">
    <property type="entry name" value="Pseudouridine synthase"/>
    <property type="match status" value="1"/>
</dbReference>
<sequence>MQQNNDKTLHVSAAEAWQRLDRLLERIVPELSLRGRRRLIDLGKALVDGQPKPAGFKVGPGQTITVRMDDTPASDASASGPYVVQADERFAAVYKPAGMHSESLAGGGQGLDALLPELLGRTDARLVNRLDLPTSGIVLAALGADAEQEFRKLENAGQVRKEYAVLVHGRVEVPTVLRLALDTSDRKKVRALGGDSPDPLRWTEIEPVAYDAILDRTRLRAVILMGARHQIRAHLAMHDHPIVGDTLYGPDAEGERLYLHHGRLEMPGFCAEVSPDWD</sequence>